<dbReference type="Pfam" id="PF22486">
    <property type="entry name" value="MATH_2"/>
    <property type="match status" value="1"/>
</dbReference>
<comment type="caution">
    <text evidence="2">The sequence shown here is derived from an EMBL/GenBank/DDBJ whole genome shotgun (WGS) entry which is preliminary data.</text>
</comment>
<dbReference type="SMART" id="SM00225">
    <property type="entry name" value="BTB"/>
    <property type="match status" value="1"/>
</dbReference>
<feature type="domain" description="BTB" evidence="1">
    <location>
        <begin position="194"/>
        <end position="262"/>
    </location>
</feature>
<organism evidence="2 3">
    <name type="scientific">Cotesia glomerata</name>
    <name type="common">Lepidopteran parasitic wasp</name>
    <name type="synonym">Apanteles glomeratus</name>
    <dbReference type="NCBI Taxonomy" id="32391"/>
    <lineage>
        <taxon>Eukaryota</taxon>
        <taxon>Metazoa</taxon>
        <taxon>Ecdysozoa</taxon>
        <taxon>Arthropoda</taxon>
        <taxon>Hexapoda</taxon>
        <taxon>Insecta</taxon>
        <taxon>Pterygota</taxon>
        <taxon>Neoptera</taxon>
        <taxon>Endopterygota</taxon>
        <taxon>Hymenoptera</taxon>
        <taxon>Apocrita</taxon>
        <taxon>Ichneumonoidea</taxon>
        <taxon>Braconidae</taxon>
        <taxon>Microgastrinae</taxon>
        <taxon>Cotesia</taxon>
    </lineage>
</organism>
<dbReference type="InterPro" id="IPR002083">
    <property type="entry name" value="MATH/TRAF_dom"/>
</dbReference>
<gene>
    <name evidence="2" type="ORF">KQX54_012548</name>
</gene>
<dbReference type="EMBL" id="JAHXZJ010000747">
    <property type="protein sequence ID" value="KAH0557883.1"/>
    <property type="molecule type" value="Genomic_DNA"/>
</dbReference>
<proteinExistence type="predicted"/>
<dbReference type="Proteomes" id="UP000826195">
    <property type="component" value="Unassembled WGS sequence"/>
</dbReference>
<dbReference type="AlphaFoldDB" id="A0AAV7IUX2"/>
<evidence type="ECO:0000313" key="3">
    <source>
        <dbReference type="Proteomes" id="UP000826195"/>
    </source>
</evidence>
<evidence type="ECO:0000259" key="1">
    <source>
        <dbReference type="PROSITE" id="PS50097"/>
    </source>
</evidence>
<dbReference type="InterPro" id="IPR011333">
    <property type="entry name" value="SKP1/BTB/POZ_sf"/>
</dbReference>
<sequence>MEVSNSKMLVKNIEVTNVSKHTCHFEWRINGISSYLENFHNEIGADRQRILYSPTFTTGSAVGDKWCLKMTVNDERFTDRIVIIELDPVGIFNLGVKLQFTSFILNNEYQEEERSDCNQIFNQSDYFDFAISIYTNELVQNKNKLMFNDTLTIAAELTLFDITSSFLDNALSFGSKRQRITDDYKDFFKKEQDTDVVIKVDGKIFKAHRAILIARCPDLFKLFPTLKDVSEIEIGITILYMDSGTFDIILQFIYTDEVNDLDDNAENLLKAASKLELKKLRQMCLQSLLKTLTCQSALRLLKFAHNYNLSEILDFISNYIVSNADKVTDTPEYQTFIKSNPSIVNILLQKCVSLKVDEAEDLIELAHNYSLASLKMKCAQSLCKFLRIDNAARLFVLADRYNIETMFEYVAEFITVYAEEVMTTPEFQMMKRSDPSLALILLEKSVAFLKKLRY</sequence>
<dbReference type="GO" id="GO:0030163">
    <property type="term" value="P:protein catabolic process"/>
    <property type="evidence" value="ECO:0007669"/>
    <property type="project" value="UniProtKB-ARBA"/>
</dbReference>
<dbReference type="InterPro" id="IPR008974">
    <property type="entry name" value="TRAF-like"/>
</dbReference>
<accession>A0AAV7IUX2</accession>
<reference evidence="2 3" key="1">
    <citation type="journal article" date="2021" name="J. Hered.">
        <title>A chromosome-level genome assembly of the parasitoid wasp, Cotesia glomerata (Hymenoptera: Braconidae).</title>
        <authorList>
            <person name="Pinto B.J."/>
            <person name="Weis J.J."/>
            <person name="Gamble T."/>
            <person name="Ode P.J."/>
            <person name="Paul R."/>
            <person name="Zaspel J.M."/>
        </authorList>
    </citation>
    <scope>NUCLEOTIDE SEQUENCE [LARGE SCALE GENOMIC DNA]</scope>
    <source>
        <strain evidence="2">CgM1</strain>
    </source>
</reference>
<dbReference type="Pfam" id="PF00651">
    <property type="entry name" value="BTB"/>
    <property type="match status" value="1"/>
</dbReference>
<dbReference type="SUPFAM" id="SSF54695">
    <property type="entry name" value="POZ domain"/>
    <property type="match status" value="1"/>
</dbReference>
<dbReference type="Gene3D" id="3.30.710.10">
    <property type="entry name" value="Potassium Channel Kv1.1, Chain A"/>
    <property type="match status" value="1"/>
</dbReference>
<keyword evidence="3" id="KW-1185">Reference proteome</keyword>
<protein>
    <recommendedName>
        <fullName evidence="1">BTB domain-containing protein</fullName>
    </recommendedName>
</protein>
<evidence type="ECO:0000313" key="2">
    <source>
        <dbReference type="EMBL" id="KAH0557883.1"/>
    </source>
</evidence>
<dbReference type="Gene3D" id="2.60.210.10">
    <property type="entry name" value="Apoptosis, Tumor Necrosis Factor Receptor Associated Protein 2, Chain A"/>
    <property type="match status" value="1"/>
</dbReference>
<dbReference type="PANTHER" id="PTHR24413">
    <property type="entry name" value="SPECKLE-TYPE POZ PROTEIN"/>
    <property type="match status" value="1"/>
</dbReference>
<dbReference type="Gene3D" id="1.25.40.420">
    <property type="match status" value="2"/>
</dbReference>
<dbReference type="InterPro" id="IPR000210">
    <property type="entry name" value="BTB/POZ_dom"/>
</dbReference>
<name>A0AAV7IUX2_COTGL</name>
<dbReference type="SUPFAM" id="SSF49599">
    <property type="entry name" value="TRAF domain-like"/>
    <property type="match status" value="1"/>
</dbReference>
<dbReference type="PROSITE" id="PS50097">
    <property type="entry name" value="BTB"/>
    <property type="match status" value="1"/>
</dbReference>
<dbReference type="CDD" id="cd18186">
    <property type="entry name" value="BTB_POZ_ZBTB_KLHL-like"/>
    <property type="match status" value="1"/>
</dbReference>